<evidence type="ECO:0000313" key="9">
    <source>
        <dbReference type="RefSeq" id="XP_012864305.1"/>
    </source>
</evidence>
<dbReference type="FunCoup" id="A0A1S3EK37">
    <property type="interactions" value="2041"/>
</dbReference>
<dbReference type="GeneID" id="105980121"/>
<comment type="subcellular location">
    <subcellularLocation>
        <location evidence="2">Cytoplasm</location>
    </subcellularLocation>
    <subcellularLocation>
        <location evidence="1">Nucleus</location>
    </subcellularLocation>
</comment>
<keyword evidence="4" id="KW-0963">Cytoplasm</keyword>
<feature type="region of interest" description="Disordered" evidence="7">
    <location>
        <begin position="1"/>
        <end position="95"/>
    </location>
</feature>
<gene>
    <name evidence="9" type="primary">Hn1</name>
</gene>
<evidence type="ECO:0000313" key="8">
    <source>
        <dbReference type="Proteomes" id="UP000081671"/>
    </source>
</evidence>
<dbReference type="Pfam" id="PF17054">
    <property type="entry name" value="JUPITER"/>
    <property type="match status" value="1"/>
</dbReference>
<name>A0A1S3EK37_DIPOR</name>
<dbReference type="Proteomes" id="UP000081671">
    <property type="component" value="Unplaced"/>
</dbReference>
<accession>A0A1S3EK37</accession>
<dbReference type="AlphaFoldDB" id="A0A1S3EK37"/>
<feature type="compositionally biased region" description="Polar residues" evidence="7">
    <location>
        <begin position="1"/>
        <end position="19"/>
    </location>
</feature>
<dbReference type="GO" id="GO:0005634">
    <property type="term" value="C:nucleus"/>
    <property type="evidence" value="ECO:0007669"/>
    <property type="project" value="UniProtKB-SubCell"/>
</dbReference>
<evidence type="ECO:0000256" key="7">
    <source>
        <dbReference type="SAM" id="MobiDB-lite"/>
    </source>
</evidence>
<dbReference type="PANTHER" id="PTHR34930:SF9">
    <property type="entry name" value="JUPITER MICROTUBULE ASSOCIATED HOMOLOG 1"/>
    <property type="match status" value="1"/>
</dbReference>
<keyword evidence="8" id="KW-1185">Reference proteome</keyword>
<evidence type="ECO:0000256" key="6">
    <source>
        <dbReference type="ARBA" id="ARBA00023242"/>
    </source>
</evidence>
<dbReference type="PANTHER" id="PTHR34930">
    <property type="entry name" value="GEO05313P1"/>
    <property type="match status" value="1"/>
</dbReference>
<dbReference type="InterPro" id="IPR033335">
    <property type="entry name" value="JUPITER"/>
</dbReference>
<evidence type="ECO:0000256" key="3">
    <source>
        <dbReference type="ARBA" id="ARBA00008329"/>
    </source>
</evidence>
<dbReference type="InParanoid" id="A0A1S3EK37"/>
<keyword evidence="6" id="KW-0539">Nucleus</keyword>
<dbReference type="RefSeq" id="XP_012864305.1">
    <property type="nucleotide sequence ID" value="XM_013008851.1"/>
</dbReference>
<sequence>MTTTTTFKGVDPNSRNSSRVLRPPGGGSNFSLGFDEPTEQPVRKNKMASNIFGTPEENPPSWAKPTGAKSSGGREDLESSGPQSRNTSEASSGDFLDLKKMWTQTSRATWGKAKRSRCPLPLCPVLWPRPPCHPGEILPGASPAWSWVNSSCPELCRFICLFLRARELHNLSLTVHLLDLFH</sequence>
<dbReference type="CTD" id="51155"/>
<evidence type="ECO:0000256" key="4">
    <source>
        <dbReference type="ARBA" id="ARBA00022490"/>
    </source>
</evidence>
<dbReference type="GO" id="GO:0005737">
    <property type="term" value="C:cytoplasm"/>
    <property type="evidence" value="ECO:0007669"/>
    <property type="project" value="UniProtKB-SubCell"/>
</dbReference>
<protein>
    <submittedName>
        <fullName evidence="9">Hematological and neurological expressed 1 protein isoform X2</fullName>
    </submittedName>
</protein>
<reference evidence="9" key="1">
    <citation type="submission" date="2025-08" db="UniProtKB">
        <authorList>
            <consortium name="RefSeq"/>
        </authorList>
    </citation>
    <scope>IDENTIFICATION</scope>
    <source>
        <tissue evidence="9">Kidney</tissue>
    </source>
</reference>
<keyword evidence="5" id="KW-0597">Phosphoprotein</keyword>
<proteinExistence type="inferred from homology"/>
<feature type="compositionally biased region" description="Polar residues" evidence="7">
    <location>
        <begin position="80"/>
        <end position="91"/>
    </location>
</feature>
<evidence type="ECO:0000256" key="2">
    <source>
        <dbReference type="ARBA" id="ARBA00004496"/>
    </source>
</evidence>
<evidence type="ECO:0000256" key="1">
    <source>
        <dbReference type="ARBA" id="ARBA00004123"/>
    </source>
</evidence>
<comment type="similarity">
    <text evidence="3">Belongs to the JUPITER family.</text>
</comment>
<organism evidence="8 9">
    <name type="scientific">Dipodomys ordii</name>
    <name type="common">Ord's kangaroo rat</name>
    <dbReference type="NCBI Taxonomy" id="10020"/>
    <lineage>
        <taxon>Eukaryota</taxon>
        <taxon>Metazoa</taxon>
        <taxon>Chordata</taxon>
        <taxon>Craniata</taxon>
        <taxon>Vertebrata</taxon>
        <taxon>Euteleostomi</taxon>
        <taxon>Mammalia</taxon>
        <taxon>Eutheria</taxon>
        <taxon>Euarchontoglires</taxon>
        <taxon>Glires</taxon>
        <taxon>Rodentia</taxon>
        <taxon>Castorimorpha</taxon>
        <taxon>Heteromyidae</taxon>
        <taxon>Dipodomyinae</taxon>
        <taxon>Dipodomys</taxon>
    </lineage>
</organism>
<dbReference type="OrthoDB" id="10071234at2759"/>
<evidence type="ECO:0000256" key="5">
    <source>
        <dbReference type="ARBA" id="ARBA00022553"/>
    </source>
</evidence>